<proteinExistence type="predicted"/>
<evidence type="ECO:0000256" key="1">
    <source>
        <dbReference type="SAM" id="MobiDB-lite"/>
    </source>
</evidence>
<dbReference type="PROSITE" id="PS50853">
    <property type="entry name" value="FN3"/>
    <property type="match status" value="1"/>
</dbReference>
<feature type="compositionally biased region" description="Basic and acidic residues" evidence="1">
    <location>
        <begin position="394"/>
        <end position="410"/>
    </location>
</feature>
<comment type="caution">
    <text evidence="3">The sequence shown here is derived from an EMBL/GenBank/DDBJ whole genome shotgun (WGS) entry which is preliminary data.</text>
</comment>
<feature type="compositionally biased region" description="Polar residues" evidence="1">
    <location>
        <begin position="1225"/>
        <end position="1239"/>
    </location>
</feature>
<feature type="compositionally biased region" description="Acidic residues" evidence="1">
    <location>
        <begin position="1317"/>
        <end position="1341"/>
    </location>
</feature>
<evidence type="ECO:0000313" key="4">
    <source>
        <dbReference type="Proteomes" id="UP000807504"/>
    </source>
</evidence>
<feature type="region of interest" description="Disordered" evidence="1">
    <location>
        <begin position="344"/>
        <end position="440"/>
    </location>
</feature>
<feature type="region of interest" description="Disordered" evidence="1">
    <location>
        <begin position="1036"/>
        <end position="1070"/>
    </location>
</feature>
<feature type="region of interest" description="Disordered" evidence="1">
    <location>
        <begin position="871"/>
        <end position="904"/>
    </location>
</feature>
<name>A0A8T0ES87_ARGBR</name>
<feature type="compositionally biased region" description="Basic and acidic residues" evidence="1">
    <location>
        <begin position="422"/>
        <end position="432"/>
    </location>
</feature>
<dbReference type="EMBL" id="JABXBU010002072">
    <property type="protein sequence ID" value="KAF8777306.1"/>
    <property type="molecule type" value="Genomic_DNA"/>
</dbReference>
<feature type="compositionally biased region" description="Acidic residues" evidence="1">
    <location>
        <begin position="353"/>
        <end position="375"/>
    </location>
</feature>
<feature type="compositionally biased region" description="Basic and acidic residues" evidence="1">
    <location>
        <begin position="1037"/>
        <end position="1053"/>
    </location>
</feature>
<feature type="compositionally biased region" description="Low complexity" evidence="1">
    <location>
        <begin position="179"/>
        <end position="216"/>
    </location>
</feature>
<evidence type="ECO:0000313" key="3">
    <source>
        <dbReference type="EMBL" id="KAF8777306.1"/>
    </source>
</evidence>
<dbReference type="Gene3D" id="2.60.40.10">
    <property type="entry name" value="Immunoglobulins"/>
    <property type="match status" value="1"/>
</dbReference>
<feature type="region of interest" description="Disordered" evidence="1">
    <location>
        <begin position="279"/>
        <end position="331"/>
    </location>
</feature>
<feature type="compositionally biased region" description="Low complexity" evidence="1">
    <location>
        <begin position="967"/>
        <end position="979"/>
    </location>
</feature>
<protein>
    <submittedName>
        <fullName evidence="3">Twitchin like protein</fullName>
    </submittedName>
</protein>
<accession>A0A8T0ES87</accession>
<feature type="compositionally biased region" description="Low complexity" evidence="1">
    <location>
        <begin position="148"/>
        <end position="159"/>
    </location>
</feature>
<feature type="compositionally biased region" description="Basic and acidic residues" evidence="1">
    <location>
        <begin position="1166"/>
        <end position="1175"/>
    </location>
</feature>
<dbReference type="SUPFAM" id="SSF49265">
    <property type="entry name" value="Fibronectin type III"/>
    <property type="match status" value="1"/>
</dbReference>
<feature type="region of interest" description="Disordered" evidence="1">
    <location>
        <begin position="148"/>
        <end position="220"/>
    </location>
</feature>
<dbReference type="CDD" id="cd00063">
    <property type="entry name" value="FN3"/>
    <property type="match status" value="1"/>
</dbReference>
<feature type="compositionally biased region" description="Basic residues" evidence="1">
    <location>
        <begin position="1054"/>
        <end position="1064"/>
    </location>
</feature>
<feature type="compositionally biased region" description="Polar residues" evidence="1">
    <location>
        <begin position="1135"/>
        <end position="1152"/>
    </location>
</feature>
<organism evidence="3 4">
    <name type="scientific">Argiope bruennichi</name>
    <name type="common">Wasp spider</name>
    <name type="synonym">Aranea bruennichi</name>
    <dbReference type="NCBI Taxonomy" id="94029"/>
    <lineage>
        <taxon>Eukaryota</taxon>
        <taxon>Metazoa</taxon>
        <taxon>Ecdysozoa</taxon>
        <taxon>Arthropoda</taxon>
        <taxon>Chelicerata</taxon>
        <taxon>Arachnida</taxon>
        <taxon>Araneae</taxon>
        <taxon>Araneomorphae</taxon>
        <taxon>Entelegynae</taxon>
        <taxon>Araneoidea</taxon>
        <taxon>Araneidae</taxon>
        <taxon>Argiope</taxon>
    </lineage>
</organism>
<gene>
    <name evidence="3" type="ORF">HNY73_014183</name>
</gene>
<dbReference type="SMART" id="SM00060">
    <property type="entry name" value="FN3"/>
    <property type="match status" value="1"/>
</dbReference>
<feature type="region of interest" description="Disordered" evidence="1">
    <location>
        <begin position="932"/>
        <end position="979"/>
    </location>
</feature>
<reference evidence="3" key="2">
    <citation type="submission" date="2020-06" db="EMBL/GenBank/DDBJ databases">
        <authorList>
            <person name="Sheffer M."/>
        </authorList>
    </citation>
    <scope>NUCLEOTIDE SEQUENCE</scope>
</reference>
<feature type="compositionally biased region" description="Low complexity" evidence="1">
    <location>
        <begin position="887"/>
        <end position="896"/>
    </location>
</feature>
<dbReference type="Proteomes" id="UP000807504">
    <property type="component" value="Unassembled WGS sequence"/>
</dbReference>
<feature type="region of interest" description="Disordered" evidence="1">
    <location>
        <begin position="1084"/>
        <end position="1109"/>
    </location>
</feature>
<feature type="compositionally biased region" description="Polar residues" evidence="1">
    <location>
        <begin position="1189"/>
        <end position="1202"/>
    </location>
</feature>
<dbReference type="Pfam" id="PF00041">
    <property type="entry name" value="fn3"/>
    <property type="match status" value="1"/>
</dbReference>
<dbReference type="InterPro" id="IPR013783">
    <property type="entry name" value="Ig-like_fold"/>
</dbReference>
<feature type="compositionally biased region" description="Low complexity" evidence="1">
    <location>
        <begin position="1084"/>
        <end position="1095"/>
    </location>
</feature>
<sequence length="1380" mass="152628">MQSGKKTSTPNPISELVMSAFARERDDICLITEDQKKTTKEIENPQQMSYRGSGTNGRVSEDNEMFSEVVDTFKRNKTVNETVDESKEHEMLGTFAKHLTSSGRLIRRRKQAPFATTTVNRPNFVVQVATVIKNICNNNVCPIGMSTSTVGTGSTEATSLTVDTGSTEVTSQSAVPSKETGGTSETEETTGTTGETGSTGTADQTNGTEGTQGTTQSVLTSTFGTTSVRIPTVTMTLPKAEYLMDKAIERETMQTIGGTKEPSTFKIDIDRYTISGISFGAGESSISTTKKRTKTSRKDDDEYNEDQSAFLDASGSPLDEMEYEEDSSLVVDPETSHFLRKSSRVLQFRKGDEDDDEDGSDSAESVYDDEEESDEVTYRKMMKASDEDLSDGEAVDKESSVIEKSKKSLSDKVTAAEDSSIIEDKGKARSDEVASDENSPLILDPGIAKAIRVQEGIDLRYRKPEVVPYRPRRPSIEHLSKRNILLVWSAPSSEMGPPPDSFIVEQKKEGAVYEVIGTPSEKSLKVTNLEPGDIYFFRIKSKNRNGTSTPLIVKYFMDDEIEESSEELAGEEGASDEEPAAYIVGEKEDLDVKVTDEKVKGNKDSNVQGLFYRGGKREDLQPHSDDDNVGNVMYRNQAIRLDPFKNKTQYEEPGFKVNTNSPVRKIRIDESHRRRSDNSTVQQKKYSAFLRQLESKMKQRGHFYRSRDQALMPPVNVPNILDKYKEPYIEFQQNISPLNQSNVVRRSTSKEETHESEMQDTKFLSKNIARSGRNVSEFSEKNSSLTERSYEEETQTVIQIPISVTSSDITNPSAEISPMMGITTPQTSPEIKISHLTAPPTMKIPSSATPFNPWIVKPPPFIMRMSIPRTGRIKGTPMSGINKGASEESITSSTEELTNDALEESNIDSEGQLITGIIGESTSDTLKELTAHSSEVSMTGLSKETTAGTTKKSKKKSKKKKSKKKITTSSSTEVSSAASIQKSVTGMIQESTMVTSVELKSDTTDISTIDSAEESITAVTEESISGTTEESMIDSLEESKTETMKESNTDITKKSKKKPKKFKKKSTDGSTEISTIISTEISTVGTTEESISGITEESKKSKKKLADDSITGLTEVSTIGSTESIIEELSSSKTLVSTMRSTEDSISGSAEESITATTKKSKKKSKADSPKPDKIKKFKKKRTAEISIIVSTLESKSGLTEESTIDTRKKSKAESKKESKKKSATDSTNQSTIAMTEKSSAVGAEEEESSEEDKVEPEEEYSEDDEVEPEEEYSEEDEVEPEEEYSEKDEVKPEEEYSEGDEGDERTFGKRIGDALVEPEEEYSEEDEVEPEEYSEGDEGEEKTFRKRFGWLQAIDVKEVSTPKDVTFLESDLISWKQNI</sequence>
<dbReference type="InterPro" id="IPR003961">
    <property type="entry name" value="FN3_dom"/>
</dbReference>
<feature type="compositionally biased region" description="Basic and acidic residues" evidence="1">
    <location>
        <begin position="1205"/>
        <end position="1224"/>
    </location>
</feature>
<feature type="region of interest" description="Disordered" evidence="1">
    <location>
        <begin position="1129"/>
        <end position="1342"/>
    </location>
</feature>
<feature type="compositionally biased region" description="Basic and acidic residues" evidence="1">
    <location>
        <begin position="1096"/>
        <end position="1107"/>
    </location>
</feature>
<feature type="compositionally biased region" description="Basic residues" evidence="1">
    <location>
        <begin position="951"/>
        <end position="966"/>
    </location>
</feature>
<feature type="domain" description="Fibronectin type-III" evidence="2">
    <location>
        <begin position="470"/>
        <end position="561"/>
    </location>
</feature>
<reference evidence="3" key="1">
    <citation type="journal article" date="2020" name="bioRxiv">
        <title>Chromosome-level reference genome of the European wasp spider Argiope bruennichi: a resource for studies on range expansion and evolutionary adaptation.</title>
        <authorList>
            <person name="Sheffer M.M."/>
            <person name="Hoppe A."/>
            <person name="Krehenwinkel H."/>
            <person name="Uhl G."/>
            <person name="Kuss A.W."/>
            <person name="Jensen L."/>
            <person name="Jensen C."/>
            <person name="Gillespie R.G."/>
            <person name="Hoff K.J."/>
            <person name="Prost S."/>
        </authorList>
    </citation>
    <scope>NUCLEOTIDE SEQUENCE</scope>
</reference>
<feature type="compositionally biased region" description="Polar residues" evidence="1">
    <location>
        <begin position="160"/>
        <end position="175"/>
    </location>
</feature>
<feature type="compositionally biased region" description="Acidic residues" evidence="1">
    <location>
        <begin position="1244"/>
        <end position="1287"/>
    </location>
</feature>
<dbReference type="InterPro" id="IPR036116">
    <property type="entry name" value="FN3_sf"/>
</dbReference>
<evidence type="ECO:0000259" key="2">
    <source>
        <dbReference type="PROSITE" id="PS50853"/>
    </source>
</evidence>
<keyword evidence="4" id="KW-1185">Reference proteome</keyword>